<feature type="domain" description="Isopropylmalate dehydrogenase-like" evidence="3">
    <location>
        <begin position="30"/>
        <end position="375"/>
    </location>
</feature>
<dbReference type="PANTHER" id="PTHR11835:SF34">
    <property type="entry name" value="ISOCITRATE DEHYDROGENASE [NAD] SUBUNIT ALPHA, MITOCHONDRIAL"/>
    <property type="match status" value="1"/>
</dbReference>
<dbReference type="Gene3D" id="3.40.718.10">
    <property type="entry name" value="Isopropylmalate Dehydrogenase"/>
    <property type="match status" value="1"/>
</dbReference>
<dbReference type="GO" id="GO:0006102">
    <property type="term" value="P:isocitrate metabolic process"/>
    <property type="evidence" value="ECO:0007669"/>
    <property type="project" value="TreeGrafter"/>
</dbReference>
<dbReference type="InterPro" id="IPR019818">
    <property type="entry name" value="IsoCit/isopropylmalate_DH_CS"/>
</dbReference>
<dbReference type="SUPFAM" id="SSF53659">
    <property type="entry name" value="Isocitrate/Isopropylmalate dehydrogenase-like"/>
    <property type="match status" value="1"/>
</dbReference>
<dbReference type="PROSITE" id="PS00470">
    <property type="entry name" value="IDH_IMDH"/>
    <property type="match status" value="1"/>
</dbReference>
<evidence type="ECO:0000256" key="1">
    <source>
        <dbReference type="ARBA" id="ARBA00007769"/>
    </source>
</evidence>
<sequence>MREDHHEENIPTSSFFDRIKTKGAIHMSYRIGVLKGDGIGPEIVNSSMRILKIALSQFNEPFVEFVECPIGAEAIHSHQDPVPASTIAALKKCHGWILGPHDSASYPDQLKERRNPSGELRHTFDLFANIRPSQSLPGVKSVASGVDLVIFRENTEGFYPDRNMYQGTGEWMITPDVAISTGVFTKKAITRIAHAAFQRAVERRGKVTIVHKANVIKLGSGLFLRTCQEVAKAYPQVEVEDIHIDAMAAHLVRRAGDFDVIVTENMFGDILSDLAGELVGSLGMAPSLNCNENQAMAQAAHGSAPDIAGQNIANPMGMILSTVMLCNWLHVKYQDERLKQTASLIEHTLYETLKKNLKTKDLGGNETTTQFTEAFIQTMNEVSIKGR</sequence>
<dbReference type="RefSeq" id="WP_348936783.1">
    <property type="nucleotide sequence ID" value="NZ_CP157353.1"/>
</dbReference>
<accession>A0AAU7FQZ9</accession>
<comment type="similarity">
    <text evidence="1">Belongs to the isocitrate and isopropylmalate dehydrogenases family.</text>
</comment>
<dbReference type="GO" id="GO:0051287">
    <property type="term" value="F:NAD binding"/>
    <property type="evidence" value="ECO:0007669"/>
    <property type="project" value="InterPro"/>
</dbReference>
<dbReference type="Pfam" id="PF00180">
    <property type="entry name" value="Iso_dh"/>
    <property type="match status" value="1"/>
</dbReference>
<dbReference type="InterPro" id="IPR024084">
    <property type="entry name" value="IsoPropMal-DH-like_dom"/>
</dbReference>
<dbReference type="EMBL" id="CP157353">
    <property type="protein sequence ID" value="XBM05883.1"/>
    <property type="molecule type" value="Genomic_DNA"/>
</dbReference>
<dbReference type="PANTHER" id="PTHR11835">
    <property type="entry name" value="DECARBOXYLATING DEHYDROGENASES-ISOCITRATE, ISOPROPYLMALATE, TARTRATE"/>
    <property type="match status" value="1"/>
</dbReference>
<evidence type="ECO:0000256" key="2">
    <source>
        <dbReference type="ARBA" id="ARBA00023002"/>
    </source>
</evidence>
<name>A0AAU7FQZ9_9BACI</name>
<dbReference type="GO" id="GO:0000287">
    <property type="term" value="F:magnesium ion binding"/>
    <property type="evidence" value="ECO:0007669"/>
    <property type="project" value="InterPro"/>
</dbReference>
<protein>
    <submittedName>
        <fullName evidence="4">Isocitrate/isopropylmalate dehydrogenase family protein</fullName>
    </submittedName>
</protein>
<dbReference type="GO" id="GO:0006099">
    <property type="term" value="P:tricarboxylic acid cycle"/>
    <property type="evidence" value="ECO:0007669"/>
    <property type="project" value="TreeGrafter"/>
</dbReference>
<keyword evidence="2" id="KW-0560">Oxidoreductase</keyword>
<organism evidence="4">
    <name type="scientific">Bacillus sp. BS1807G30</name>
    <dbReference type="NCBI Taxonomy" id="3153756"/>
    <lineage>
        <taxon>Bacteria</taxon>
        <taxon>Bacillati</taxon>
        <taxon>Bacillota</taxon>
        <taxon>Bacilli</taxon>
        <taxon>Bacillales</taxon>
        <taxon>Bacillaceae</taxon>
        <taxon>Bacillus</taxon>
    </lineage>
</organism>
<dbReference type="GO" id="GO:0004449">
    <property type="term" value="F:isocitrate dehydrogenase (NAD+) activity"/>
    <property type="evidence" value="ECO:0007669"/>
    <property type="project" value="TreeGrafter"/>
</dbReference>
<evidence type="ECO:0000259" key="3">
    <source>
        <dbReference type="SMART" id="SM01329"/>
    </source>
</evidence>
<evidence type="ECO:0000313" key="4">
    <source>
        <dbReference type="EMBL" id="XBM05883.1"/>
    </source>
</evidence>
<gene>
    <name evidence="4" type="ORF">ABG082_08980</name>
</gene>
<reference evidence="4" key="1">
    <citation type="submission" date="2024-05" db="EMBL/GenBank/DDBJ databases">
        <authorList>
            <person name="Liu Z."/>
        </authorList>
    </citation>
    <scope>NUCLEOTIDE SEQUENCE</scope>
    <source>
        <strain evidence="4">BS1807G30</strain>
    </source>
</reference>
<dbReference type="SMART" id="SM01329">
    <property type="entry name" value="Iso_dh"/>
    <property type="match status" value="1"/>
</dbReference>
<proteinExistence type="inferred from homology"/>
<dbReference type="AlphaFoldDB" id="A0AAU7FQZ9"/>